<keyword evidence="2" id="KW-1185">Reference proteome</keyword>
<evidence type="ECO:0000313" key="2">
    <source>
        <dbReference type="Proteomes" id="UP000614350"/>
    </source>
</evidence>
<sequence>MTVFKWNIQYQELFEKLKKALTSSKILVFLLEGKQFILDTDTSVIMWPQKRIWMDNWSDGLNDFNNMNLKLLTKEKDRTGNVDGLSIRPCEEIQCSYCAK</sequence>
<accession>A0A834K3C5</accession>
<dbReference type="Proteomes" id="UP000614350">
    <property type="component" value="Unassembled WGS sequence"/>
</dbReference>
<organism evidence="1 2">
    <name type="scientific">Vespula vulgaris</name>
    <name type="common">Yellow jacket</name>
    <name type="synonym">Wasp</name>
    <dbReference type="NCBI Taxonomy" id="7454"/>
    <lineage>
        <taxon>Eukaryota</taxon>
        <taxon>Metazoa</taxon>
        <taxon>Ecdysozoa</taxon>
        <taxon>Arthropoda</taxon>
        <taxon>Hexapoda</taxon>
        <taxon>Insecta</taxon>
        <taxon>Pterygota</taxon>
        <taxon>Neoptera</taxon>
        <taxon>Endopterygota</taxon>
        <taxon>Hymenoptera</taxon>
        <taxon>Apocrita</taxon>
        <taxon>Aculeata</taxon>
        <taxon>Vespoidea</taxon>
        <taxon>Vespidae</taxon>
        <taxon>Vespinae</taxon>
        <taxon>Vespula</taxon>
    </lineage>
</organism>
<dbReference type="GO" id="GO:0071897">
    <property type="term" value="P:DNA biosynthetic process"/>
    <property type="evidence" value="ECO:0007669"/>
    <property type="project" value="UniProtKB-ARBA"/>
</dbReference>
<dbReference type="AlphaFoldDB" id="A0A834K3C5"/>
<dbReference type="EMBL" id="JACSEA010000006">
    <property type="protein sequence ID" value="KAF7399070.1"/>
    <property type="molecule type" value="Genomic_DNA"/>
</dbReference>
<protein>
    <submittedName>
        <fullName evidence="1">Uncharacterized protein</fullName>
    </submittedName>
</protein>
<name>A0A834K3C5_VESVU</name>
<comment type="caution">
    <text evidence="1">The sequence shown here is derived from an EMBL/GenBank/DDBJ whole genome shotgun (WGS) entry which is preliminary data.</text>
</comment>
<reference evidence="1" key="1">
    <citation type="journal article" date="2020" name="G3 (Bethesda)">
        <title>High-Quality Assemblies for Three Invasive Social Wasps from the &lt;i&gt;Vespula&lt;/i&gt; Genus.</title>
        <authorList>
            <person name="Harrop T.W.R."/>
            <person name="Guhlin J."/>
            <person name="McLaughlin G.M."/>
            <person name="Permina E."/>
            <person name="Stockwell P."/>
            <person name="Gilligan J."/>
            <person name="Le Lec M.F."/>
            <person name="Gruber M.A.M."/>
            <person name="Quinn O."/>
            <person name="Lovegrove M."/>
            <person name="Duncan E.J."/>
            <person name="Remnant E.J."/>
            <person name="Van Eeckhoven J."/>
            <person name="Graham B."/>
            <person name="Knapp R.A."/>
            <person name="Langford K.W."/>
            <person name="Kronenberg Z."/>
            <person name="Press M.O."/>
            <person name="Eacker S.M."/>
            <person name="Wilson-Rankin E.E."/>
            <person name="Purcell J."/>
            <person name="Lester P.J."/>
            <person name="Dearden P.K."/>
        </authorList>
    </citation>
    <scope>NUCLEOTIDE SEQUENCE</scope>
    <source>
        <strain evidence="1">Marl-1</strain>
    </source>
</reference>
<dbReference type="SUPFAM" id="SSF56672">
    <property type="entry name" value="DNA/RNA polymerases"/>
    <property type="match status" value="1"/>
</dbReference>
<evidence type="ECO:0000313" key="1">
    <source>
        <dbReference type="EMBL" id="KAF7399070.1"/>
    </source>
</evidence>
<dbReference type="InterPro" id="IPR043502">
    <property type="entry name" value="DNA/RNA_pol_sf"/>
</dbReference>
<gene>
    <name evidence="1" type="ORF">HZH66_006967</name>
</gene>
<proteinExistence type="predicted"/>